<dbReference type="EMBL" id="DS113213">
    <property type="protein sequence ID" value="EAY18974.1"/>
    <property type="molecule type" value="Genomic_DNA"/>
</dbReference>
<reference evidence="1" key="1">
    <citation type="submission" date="2006-10" db="EMBL/GenBank/DDBJ databases">
        <authorList>
            <person name="Amadeo P."/>
            <person name="Zhao Q."/>
            <person name="Wortman J."/>
            <person name="Fraser-Liggett C."/>
            <person name="Carlton J."/>
        </authorList>
    </citation>
    <scope>NUCLEOTIDE SEQUENCE</scope>
    <source>
        <strain evidence="1">G3</strain>
    </source>
</reference>
<dbReference type="VEuPathDB" id="TrichDB:TVAGG3_0362530"/>
<evidence type="ECO:0000313" key="1">
    <source>
        <dbReference type="EMBL" id="EAY18974.1"/>
    </source>
</evidence>
<keyword evidence="2" id="KW-1185">Reference proteome</keyword>
<accession>A2DL21</accession>
<sequence>MSNLQESEQEVLESIGKDVLESWSNENIKPLYPDNGNDSVHQLIAMLSTPKNDLPDNWQEKFRKIVDSLSPIDFAIYGKNISYFLLSNTRTKNNGDYQIRHKSHKKHSDYYQMKALAAKRYKKLDIPPRNFPEWLPTI</sequence>
<dbReference type="KEGG" id="tva:5464492"/>
<evidence type="ECO:0000313" key="2">
    <source>
        <dbReference type="Proteomes" id="UP000001542"/>
    </source>
</evidence>
<dbReference type="InParanoid" id="A2DL21"/>
<reference evidence="1" key="2">
    <citation type="journal article" date="2007" name="Science">
        <title>Draft genome sequence of the sexually transmitted pathogen Trichomonas vaginalis.</title>
        <authorList>
            <person name="Carlton J.M."/>
            <person name="Hirt R.P."/>
            <person name="Silva J.C."/>
            <person name="Delcher A.L."/>
            <person name="Schatz M."/>
            <person name="Zhao Q."/>
            <person name="Wortman J.R."/>
            <person name="Bidwell S.L."/>
            <person name="Alsmark U.C.M."/>
            <person name="Besteiro S."/>
            <person name="Sicheritz-Ponten T."/>
            <person name="Noel C.J."/>
            <person name="Dacks J.B."/>
            <person name="Foster P.G."/>
            <person name="Simillion C."/>
            <person name="Van de Peer Y."/>
            <person name="Miranda-Saavedra D."/>
            <person name="Barton G.J."/>
            <person name="Westrop G.D."/>
            <person name="Mueller S."/>
            <person name="Dessi D."/>
            <person name="Fiori P.L."/>
            <person name="Ren Q."/>
            <person name="Paulsen I."/>
            <person name="Zhang H."/>
            <person name="Bastida-Corcuera F.D."/>
            <person name="Simoes-Barbosa A."/>
            <person name="Brown M.T."/>
            <person name="Hayes R.D."/>
            <person name="Mukherjee M."/>
            <person name="Okumura C.Y."/>
            <person name="Schneider R."/>
            <person name="Smith A.J."/>
            <person name="Vanacova S."/>
            <person name="Villalvazo M."/>
            <person name="Haas B.J."/>
            <person name="Pertea M."/>
            <person name="Feldblyum T.V."/>
            <person name="Utterback T.R."/>
            <person name="Shu C.L."/>
            <person name="Osoegawa K."/>
            <person name="de Jong P.J."/>
            <person name="Hrdy I."/>
            <person name="Horvathova L."/>
            <person name="Zubacova Z."/>
            <person name="Dolezal P."/>
            <person name="Malik S.B."/>
            <person name="Logsdon J.M. Jr."/>
            <person name="Henze K."/>
            <person name="Gupta A."/>
            <person name="Wang C.C."/>
            <person name="Dunne R.L."/>
            <person name="Upcroft J.A."/>
            <person name="Upcroft P."/>
            <person name="White O."/>
            <person name="Salzberg S.L."/>
            <person name="Tang P."/>
            <person name="Chiu C.-H."/>
            <person name="Lee Y.-S."/>
            <person name="Embley T.M."/>
            <person name="Coombs G.H."/>
            <person name="Mottram J.C."/>
            <person name="Tachezy J."/>
            <person name="Fraser-Liggett C.M."/>
            <person name="Johnson P.J."/>
        </authorList>
    </citation>
    <scope>NUCLEOTIDE SEQUENCE [LARGE SCALE GENOMIC DNA]</scope>
    <source>
        <strain evidence="1">G3</strain>
    </source>
</reference>
<name>A2DL21_TRIV3</name>
<organism evidence="1 2">
    <name type="scientific">Trichomonas vaginalis (strain ATCC PRA-98 / G3)</name>
    <dbReference type="NCBI Taxonomy" id="412133"/>
    <lineage>
        <taxon>Eukaryota</taxon>
        <taxon>Metamonada</taxon>
        <taxon>Parabasalia</taxon>
        <taxon>Trichomonadida</taxon>
        <taxon>Trichomonadidae</taxon>
        <taxon>Trichomonas</taxon>
    </lineage>
</organism>
<gene>
    <name evidence="1" type="ORF">TVAG_147190</name>
</gene>
<dbReference type="RefSeq" id="XP_001579960.1">
    <property type="nucleotide sequence ID" value="XM_001579910.1"/>
</dbReference>
<proteinExistence type="predicted"/>
<dbReference type="AlphaFoldDB" id="A2DL21"/>
<protein>
    <submittedName>
        <fullName evidence="1">Uncharacterized protein</fullName>
    </submittedName>
</protein>
<dbReference type="VEuPathDB" id="TrichDB:TVAG_147190"/>
<dbReference type="OrthoDB" id="10584892at2759"/>
<dbReference type="Proteomes" id="UP000001542">
    <property type="component" value="Unassembled WGS sequence"/>
</dbReference>